<organism evidence="7 8">
    <name type="scientific">Alginatibacterium sediminis</name>
    <dbReference type="NCBI Taxonomy" id="2164068"/>
    <lineage>
        <taxon>Bacteria</taxon>
        <taxon>Pseudomonadati</taxon>
        <taxon>Pseudomonadota</taxon>
        <taxon>Gammaproteobacteria</taxon>
        <taxon>Alteromonadales</taxon>
        <taxon>Alteromonadaceae</taxon>
        <taxon>Alginatibacterium</taxon>
    </lineage>
</organism>
<name>A0A420E6Q5_9ALTE</name>
<comment type="caution">
    <text evidence="7">The sequence shown here is derived from an EMBL/GenBank/DDBJ whole genome shotgun (WGS) entry which is preliminary data.</text>
</comment>
<keyword evidence="2" id="KW-1003">Cell membrane</keyword>
<dbReference type="Proteomes" id="UP000286482">
    <property type="component" value="Unassembled WGS sequence"/>
</dbReference>
<feature type="transmembrane region" description="Helical" evidence="6">
    <location>
        <begin position="181"/>
        <end position="198"/>
    </location>
</feature>
<evidence type="ECO:0000313" key="8">
    <source>
        <dbReference type="Proteomes" id="UP000286482"/>
    </source>
</evidence>
<dbReference type="AlphaFoldDB" id="A0A420E6Q5"/>
<feature type="transmembrane region" description="Helical" evidence="6">
    <location>
        <begin position="43"/>
        <end position="65"/>
    </location>
</feature>
<dbReference type="GO" id="GO:0015171">
    <property type="term" value="F:amino acid transmembrane transporter activity"/>
    <property type="evidence" value="ECO:0007669"/>
    <property type="project" value="TreeGrafter"/>
</dbReference>
<reference evidence="7 8" key="1">
    <citation type="submission" date="2018-09" db="EMBL/GenBank/DDBJ databases">
        <authorList>
            <person name="Wang Z."/>
        </authorList>
    </citation>
    <scope>NUCLEOTIDE SEQUENCE [LARGE SCALE GENOMIC DNA]</scope>
    <source>
        <strain evidence="7 8">ALS 81</strain>
    </source>
</reference>
<feature type="transmembrane region" description="Helical" evidence="6">
    <location>
        <begin position="141"/>
        <end position="169"/>
    </location>
</feature>
<feature type="transmembrane region" description="Helical" evidence="6">
    <location>
        <begin position="6"/>
        <end position="31"/>
    </location>
</feature>
<keyword evidence="4 6" id="KW-1133">Transmembrane helix</keyword>
<dbReference type="OrthoDB" id="9812084at2"/>
<evidence type="ECO:0000256" key="1">
    <source>
        <dbReference type="ARBA" id="ARBA00004651"/>
    </source>
</evidence>
<proteinExistence type="predicted"/>
<accession>A0A420E6Q5</accession>
<dbReference type="GO" id="GO:0033228">
    <property type="term" value="P:cysteine export across plasma membrane"/>
    <property type="evidence" value="ECO:0007669"/>
    <property type="project" value="TreeGrafter"/>
</dbReference>
<evidence type="ECO:0000256" key="4">
    <source>
        <dbReference type="ARBA" id="ARBA00022989"/>
    </source>
</evidence>
<dbReference type="GO" id="GO:0005886">
    <property type="term" value="C:plasma membrane"/>
    <property type="evidence" value="ECO:0007669"/>
    <property type="project" value="UniProtKB-SubCell"/>
</dbReference>
<evidence type="ECO:0000256" key="5">
    <source>
        <dbReference type="ARBA" id="ARBA00023136"/>
    </source>
</evidence>
<sequence>MELKIFLAMIVFAFAMAGSPGPNNVLLTFSGANFGYKRSLPQLIGIVLGIASMILLMGAGLSWVFQSYPLMQWGLKICGSFYLAYLAYRILKQSQTHSSKRQQQRPMLFRESFIFQYLNPKAWLMTSSAVASFSIPGEQYWISIASLVLAFAIVNPITGSIWLSFGHFIASFLSQPKTMRYFNVGMSSLTLACVALLWM</sequence>
<dbReference type="Pfam" id="PF01810">
    <property type="entry name" value="LysE"/>
    <property type="match status" value="1"/>
</dbReference>
<evidence type="ECO:0000256" key="3">
    <source>
        <dbReference type="ARBA" id="ARBA00022692"/>
    </source>
</evidence>
<dbReference type="PANTHER" id="PTHR30086:SF20">
    <property type="entry name" value="ARGININE EXPORTER PROTEIN ARGO-RELATED"/>
    <property type="match status" value="1"/>
</dbReference>
<gene>
    <name evidence="7" type="ORF">DBZ36_18670</name>
</gene>
<evidence type="ECO:0000313" key="7">
    <source>
        <dbReference type="EMBL" id="RKF13647.1"/>
    </source>
</evidence>
<dbReference type="RefSeq" id="WP_120356503.1">
    <property type="nucleotide sequence ID" value="NZ_RAQO01000011.1"/>
</dbReference>
<keyword evidence="5 6" id="KW-0472">Membrane</keyword>
<evidence type="ECO:0000256" key="2">
    <source>
        <dbReference type="ARBA" id="ARBA00022475"/>
    </source>
</evidence>
<keyword evidence="3 6" id="KW-0812">Transmembrane</keyword>
<feature type="transmembrane region" description="Helical" evidence="6">
    <location>
        <begin position="71"/>
        <end position="91"/>
    </location>
</feature>
<protein>
    <submittedName>
        <fullName evidence="7">LysE family translocator</fullName>
    </submittedName>
</protein>
<dbReference type="InterPro" id="IPR001123">
    <property type="entry name" value="LeuE-type"/>
</dbReference>
<keyword evidence="8" id="KW-1185">Reference proteome</keyword>
<dbReference type="EMBL" id="RAQO01000011">
    <property type="protein sequence ID" value="RKF13647.1"/>
    <property type="molecule type" value="Genomic_DNA"/>
</dbReference>
<dbReference type="PANTHER" id="PTHR30086">
    <property type="entry name" value="ARGININE EXPORTER PROTEIN ARGO"/>
    <property type="match status" value="1"/>
</dbReference>
<comment type="subcellular location">
    <subcellularLocation>
        <location evidence="1">Cell membrane</location>
        <topology evidence="1">Multi-pass membrane protein</topology>
    </subcellularLocation>
</comment>
<evidence type="ECO:0000256" key="6">
    <source>
        <dbReference type="SAM" id="Phobius"/>
    </source>
</evidence>